<dbReference type="GO" id="GO:0006935">
    <property type="term" value="P:chemotaxis"/>
    <property type="evidence" value="ECO:0007669"/>
    <property type="project" value="InterPro"/>
</dbReference>
<organism evidence="7 8">
    <name type="scientific">Skermanella stibiiresistens SB22</name>
    <dbReference type="NCBI Taxonomy" id="1385369"/>
    <lineage>
        <taxon>Bacteria</taxon>
        <taxon>Pseudomonadati</taxon>
        <taxon>Pseudomonadota</taxon>
        <taxon>Alphaproteobacteria</taxon>
        <taxon>Rhodospirillales</taxon>
        <taxon>Azospirillaceae</taxon>
        <taxon>Skermanella</taxon>
    </lineage>
</organism>
<dbReference type="Gene3D" id="6.10.340.10">
    <property type="match status" value="1"/>
</dbReference>
<dbReference type="SMART" id="SM00304">
    <property type="entry name" value="HAMP"/>
    <property type="match status" value="2"/>
</dbReference>
<dbReference type="EMBL" id="AVFL01000069">
    <property type="protein sequence ID" value="EWY35788.1"/>
    <property type="molecule type" value="Genomic_DNA"/>
</dbReference>
<dbReference type="AlphaFoldDB" id="W9GWC7"/>
<dbReference type="Pfam" id="PF00672">
    <property type="entry name" value="HAMP"/>
    <property type="match status" value="1"/>
</dbReference>
<dbReference type="RefSeq" id="WP_157619768.1">
    <property type="nucleotide sequence ID" value="NZ_AVFL01000069.1"/>
</dbReference>
<accession>W9GWC7</accession>
<evidence type="ECO:0000256" key="4">
    <source>
        <dbReference type="SAM" id="Phobius"/>
    </source>
</evidence>
<dbReference type="PATRIC" id="fig|1385369.3.peg.7151"/>
<dbReference type="SMART" id="SM00283">
    <property type="entry name" value="MA"/>
    <property type="match status" value="1"/>
</dbReference>
<dbReference type="PANTHER" id="PTHR32089">
    <property type="entry name" value="METHYL-ACCEPTING CHEMOTAXIS PROTEIN MCPB"/>
    <property type="match status" value="1"/>
</dbReference>
<dbReference type="InterPro" id="IPR004089">
    <property type="entry name" value="MCPsignal_dom"/>
</dbReference>
<gene>
    <name evidence="7" type="ORF">N825_34295</name>
</gene>
<comment type="caution">
    <text evidence="7">The sequence shown here is derived from an EMBL/GenBank/DDBJ whole genome shotgun (WGS) entry which is preliminary data.</text>
</comment>
<dbReference type="OrthoDB" id="3378718at2"/>
<dbReference type="PROSITE" id="PS50111">
    <property type="entry name" value="CHEMOTAXIS_TRANSDUC_2"/>
    <property type="match status" value="1"/>
</dbReference>
<dbReference type="Proteomes" id="UP000019486">
    <property type="component" value="Unassembled WGS sequence"/>
</dbReference>
<sequence>MPQLTLRQRLTGMAAGLTLAAGLAGAIGVAGLDASNKAAADLIDMSDALASHMLGDMMHDALRADVLTALLSATNGTQEQDHAETKAAFEEHAATFKTALRSNAERSSLDPETREALEKAEPELNRYIAAADTIIGLTRTDLISAQMRMPEFIAAFEALEESNGAITDLIDRRKAERAALNQSTSATARNLSIAIAILTIAAAVVLTMLTARSITRPLAHAAAAIAAIGEGRRDVTLDKGANDEIGAIAAAILTMRDQAAALDGMRADEDRRRDASARETERTALATTRFNDGIAGIIAALVEADGDLRGVADGIAGQAATASRQAMALQAAAGQTAAAVESIASSAGELASSVTLVGDRTAEAAGVIKEAVTHTSQAAVRIQELEGAARRIGDVVQLINGIATQTNLLALNATIEAARAGEAGKGFAIVAQEVKILANQTAEATAEISTQIAGIQSGTELAVAAMGAVAGTVQRVSSIATTIAGSVGEQSAATHRIAESMAGSAGSAREITASLGNVTEAIHETDLAVGRMTGSAAQVARQIENLRAEALRFTADLRVKAG</sequence>
<dbReference type="PRINTS" id="PR00260">
    <property type="entry name" value="CHEMTRNSDUCR"/>
</dbReference>
<evidence type="ECO:0000256" key="3">
    <source>
        <dbReference type="PROSITE-ProRule" id="PRU00284"/>
    </source>
</evidence>
<dbReference type="PROSITE" id="PS50885">
    <property type="entry name" value="HAMP"/>
    <property type="match status" value="1"/>
</dbReference>
<dbReference type="STRING" id="1385369.N825_34295"/>
<dbReference type="InterPro" id="IPR004090">
    <property type="entry name" value="Chemotax_Me-accpt_rcpt"/>
</dbReference>
<feature type="domain" description="HAMP" evidence="6">
    <location>
        <begin position="212"/>
        <end position="264"/>
    </location>
</feature>
<evidence type="ECO:0000313" key="8">
    <source>
        <dbReference type="Proteomes" id="UP000019486"/>
    </source>
</evidence>
<keyword evidence="4" id="KW-0472">Membrane</keyword>
<dbReference type="PANTHER" id="PTHR32089:SF112">
    <property type="entry name" value="LYSOZYME-LIKE PROTEIN-RELATED"/>
    <property type="match status" value="1"/>
</dbReference>
<dbReference type="GO" id="GO:0004888">
    <property type="term" value="F:transmembrane signaling receptor activity"/>
    <property type="evidence" value="ECO:0007669"/>
    <property type="project" value="InterPro"/>
</dbReference>
<dbReference type="InterPro" id="IPR003660">
    <property type="entry name" value="HAMP_dom"/>
</dbReference>
<name>W9GWC7_9PROT</name>
<keyword evidence="8" id="KW-1185">Reference proteome</keyword>
<reference evidence="7 8" key="1">
    <citation type="submission" date="2013-08" db="EMBL/GenBank/DDBJ databases">
        <title>The genome sequence of Skermanella stibiiresistens.</title>
        <authorList>
            <person name="Zhu W."/>
            <person name="Wang G."/>
        </authorList>
    </citation>
    <scope>NUCLEOTIDE SEQUENCE [LARGE SCALE GENOMIC DNA]</scope>
    <source>
        <strain evidence="7 8">SB22</strain>
    </source>
</reference>
<feature type="transmembrane region" description="Helical" evidence="4">
    <location>
        <begin position="191"/>
        <end position="211"/>
    </location>
</feature>
<protein>
    <recommendedName>
        <fullName evidence="9">Methyl-accepting chemotaxis protein</fullName>
    </recommendedName>
</protein>
<dbReference type="Gene3D" id="1.10.287.950">
    <property type="entry name" value="Methyl-accepting chemotaxis protein"/>
    <property type="match status" value="1"/>
</dbReference>
<comment type="similarity">
    <text evidence="2">Belongs to the methyl-accepting chemotaxis (MCP) protein family.</text>
</comment>
<evidence type="ECO:0000256" key="2">
    <source>
        <dbReference type="ARBA" id="ARBA00029447"/>
    </source>
</evidence>
<evidence type="ECO:0000256" key="1">
    <source>
        <dbReference type="ARBA" id="ARBA00023224"/>
    </source>
</evidence>
<feature type="domain" description="Methyl-accepting transducer" evidence="5">
    <location>
        <begin position="304"/>
        <end position="533"/>
    </location>
</feature>
<evidence type="ECO:0000259" key="5">
    <source>
        <dbReference type="PROSITE" id="PS50111"/>
    </source>
</evidence>
<keyword evidence="4" id="KW-1133">Transmembrane helix</keyword>
<dbReference type="Pfam" id="PF00015">
    <property type="entry name" value="MCPsignal"/>
    <property type="match status" value="1"/>
</dbReference>
<evidence type="ECO:0008006" key="9">
    <source>
        <dbReference type="Google" id="ProtNLM"/>
    </source>
</evidence>
<keyword evidence="4" id="KW-0812">Transmembrane</keyword>
<keyword evidence="1 3" id="KW-0807">Transducer</keyword>
<evidence type="ECO:0000259" key="6">
    <source>
        <dbReference type="PROSITE" id="PS50885"/>
    </source>
</evidence>
<proteinExistence type="inferred from homology"/>
<dbReference type="GO" id="GO:0007165">
    <property type="term" value="P:signal transduction"/>
    <property type="evidence" value="ECO:0007669"/>
    <property type="project" value="UniProtKB-KW"/>
</dbReference>
<dbReference type="GO" id="GO:0016020">
    <property type="term" value="C:membrane"/>
    <property type="evidence" value="ECO:0007669"/>
    <property type="project" value="InterPro"/>
</dbReference>
<evidence type="ECO:0000313" key="7">
    <source>
        <dbReference type="EMBL" id="EWY35788.1"/>
    </source>
</evidence>
<dbReference type="SUPFAM" id="SSF58104">
    <property type="entry name" value="Methyl-accepting chemotaxis protein (MCP) signaling domain"/>
    <property type="match status" value="1"/>
</dbReference>